<sequence length="362" mass="40774">MGQAHWFCEASDCKDDVEILTAKKFCGDLAYRQRAFQKALAEYSSCLLLLPPSNIAMRRDVQEGQARCLAHLGRHQEALDIAEKLRDWATNTDHLTTVLNLQFAIYCNLENTEEMITCLQQLISLHTFNPWYWKLLAEAYMSLLQTPLFISEMKLNQCKDFAANNHAVETSSGKEMSFQCPKLHSWEEDFQSRRATEGKDGDFVSCSANQTGQGSLCTMEESKPQNKVKHATFMSCGQEALKDVGIKACASFVRTRLLLQLMQLQQSSFALENNLRVQQEIEVQVKSFGLKEKSLLLITEVMGGDLIPEKLKEDCQGEVKCIEASALSSLVTASAKEFESKWFKKLQDSLCHLDCPAISTPS</sequence>
<dbReference type="Gene3D" id="1.25.40.10">
    <property type="entry name" value="Tetratricopeptide repeat domain"/>
    <property type="match status" value="1"/>
</dbReference>
<evidence type="ECO:0000313" key="2">
    <source>
        <dbReference type="Proteomes" id="UP000594220"/>
    </source>
</evidence>
<proteinExistence type="predicted"/>
<dbReference type="InterPro" id="IPR041404">
    <property type="entry name" value="DUF5588"/>
</dbReference>
<keyword evidence="2" id="KW-1185">Reference proteome</keyword>
<protein>
    <submittedName>
        <fullName evidence="1">Chromosome 8 open reading frame 76</fullName>
    </submittedName>
</protein>
<reference evidence="1" key="2">
    <citation type="submission" date="2025-09" db="UniProtKB">
        <authorList>
            <consortium name="Ensembl"/>
        </authorList>
    </citation>
    <scope>IDENTIFICATION</scope>
</reference>
<dbReference type="Pfam" id="PF17826">
    <property type="entry name" value="DUF5588"/>
    <property type="match status" value="1"/>
</dbReference>
<dbReference type="OMA" id="EWIADNN"/>
<dbReference type="InterPro" id="IPR011990">
    <property type="entry name" value="TPR-like_helical_dom_sf"/>
</dbReference>
<dbReference type="PANTHER" id="PTHR31919">
    <property type="entry name" value="ZINC FINGERS AND HOMEOBOXES PROTEIN 1, ISOFORM 2"/>
    <property type="match status" value="1"/>
</dbReference>
<reference evidence="1" key="1">
    <citation type="submission" date="2025-08" db="UniProtKB">
        <authorList>
            <consortium name="Ensembl"/>
        </authorList>
    </citation>
    <scope>IDENTIFICATION</scope>
</reference>
<accession>A0A7M4FW77</accession>
<dbReference type="Proteomes" id="UP000594220">
    <property type="component" value="Unplaced"/>
</dbReference>
<dbReference type="GeneTree" id="ENSGT00390000011435"/>
<dbReference type="PANTHER" id="PTHR31919:SF1">
    <property type="entry name" value="ZINC FINGERS AND HOMEOBOXES PROTEIN 1, ISOFORM 2"/>
    <property type="match status" value="1"/>
</dbReference>
<organism evidence="1 2">
    <name type="scientific">Crocodylus porosus</name>
    <name type="common">Saltwater crocodile</name>
    <name type="synonym">Estuarine crocodile</name>
    <dbReference type="NCBI Taxonomy" id="8502"/>
    <lineage>
        <taxon>Eukaryota</taxon>
        <taxon>Metazoa</taxon>
        <taxon>Chordata</taxon>
        <taxon>Craniata</taxon>
        <taxon>Vertebrata</taxon>
        <taxon>Euteleostomi</taxon>
        <taxon>Archelosauria</taxon>
        <taxon>Archosauria</taxon>
        <taxon>Crocodylia</taxon>
        <taxon>Longirostres</taxon>
        <taxon>Crocodylidae</taxon>
        <taxon>Crocodylus</taxon>
    </lineage>
</organism>
<dbReference type="Ensembl" id="ENSCPRT00005014482.1">
    <property type="protein sequence ID" value="ENSCPRP00005012290.1"/>
    <property type="gene ID" value="ENSCPRG00005008741.1"/>
</dbReference>
<dbReference type="AlphaFoldDB" id="A0A7M4FW77"/>
<gene>
    <name evidence="1" type="primary">C8orf76</name>
</gene>
<name>A0A7M4FW77_CROPO</name>
<dbReference type="SUPFAM" id="SSF48452">
    <property type="entry name" value="TPR-like"/>
    <property type="match status" value="1"/>
</dbReference>
<evidence type="ECO:0000313" key="1">
    <source>
        <dbReference type="Ensembl" id="ENSCPRP00005012290.1"/>
    </source>
</evidence>